<feature type="transmembrane region" description="Helical" evidence="1">
    <location>
        <begin position="7"/>
        <end position="24"/>
    </location>
</feature>
<protein>
    <submittedName>
        <fullName evidence="2">Uncharacterized protein</fullName>
    </submittedName>
</protein>
<evidence type="ECO:0000256" key="1">
    <source>
        <dbReference type="SAM" id="Phobius"/>
    </source>
</evidence>
<reference evidence="2 3" key="1">
    <citation type="journal article" date="2015" name="Microbiome">
        <title>Genomic resolution of linkages in carbon, nitrogen, and sulfur cycling among widespread estuary sediment bacteria.</title>
        <authorList>
            <person name="Baker B.J."/>
            <person name="Lazar C.S."/>
            <person name="Teske A.P."/>
            <person name="Dick G.J."/>
        </authorList>
    </citation>
    <scope>NUCLEOTIDE SEQUENCE [LARGE SCALE GENOMIC DNA]</scope>
    <source>
        <strain evidence="2">DG_78</strain>
    </source>
</reference>
<evidence type="ECO:0000313" key="3">
    <source>
        <dbReference type="Proteomes" id="UP000051012"/>
    </source>
</evidence>
<evidence type="ECO:0000313" key="2">
    <source>
        <dbReference type="EMBL" id="KPJ70549.1"/>
    </source>
</evidence>
<dbReference type="EMBL" id="LJNI01000170">
    <property type="protein sequence ID" value="KPJ70549.1"/>
    <property type="molecule type" value="Genomic_DNA"/>
</dbReference>
<keyword evidence="1" id="KW-0472">Membrane</keyword>
<keyword evidence="1" id="KW-1133">Transmembrane helix</keyword>
<name>A0A0S7Y731_UNCT6</name>
<comment type="caution">
    <text evidence="2">The sequence shown here is derived from an EMBL/GenBank/DDBJ whole genome shotgun (WGS) entry which is preliminary data.</text>
</comment>
<accession>A0A0S7Y731</accession>
<dbReference type="Proteomes" id="UP000051012">
    <property type="component" value="Unassembled WGS sequence"/>
</dbReference>
<organism evidence="2 3">
    <name type="scientific">candidate division TA06 bacterium DG_78</name>
    <dbReference type="NCBI Taxonomy" id="1703772"/>
    <lineage>
        <taxon>Bacteria</taxon>
        <taxon>Bacteria division TA06</taxon>
    </lineage>
</organism>
<keyword evidence="1" id="KW-0812">Transmembrane</keyword>
<proteinExistence type="predicted"/>
<gene>
    <name evidence="2" type="ORF">AMJ52_09800</name>
</gene>
<sequence length="98" mass="10953">MSTHDKTLKFVLIWIAVMLTILAVDKILHIPVAIAQEGSTYGTSGPTEVVIKEPVKIEIARWSAYPSQALKVKIDDPWPAKIEIEDEVEITGELKLRD</sequence>
<dbReference type="AlphaFoldDB" id="A0A0S7Y731"/>